<organism evidence="1 2">
    <name type="scientific">Delftia tsuruhatensis</name>
    <dbReference type="NCBI Taxonomy" id="180282"/>
    <lineage>
        <taxon>Bacteria</taxon>
        <taxon>Pseudomonadati</taxon>
        <taxon>Pseudomonadota</taxon>
        <taxon>Betaproteobacteria</taxon>
        <taxon>Burkholderiales</taxon>
        <taxon>Comamonadaceae</taxon>
        <taxon>Delftia</taxon>
    </lineage>
</organism>
<reference evidence="1 2" key="1">
    <citation type="submission" date="2016-09" db="EMBL/GenBank/DDBJ databases">
        <title>Complete genome sequence of Deltia acidovorans CM13 isolated from murine proximal colonic tissue.</title>
        <authorList>
            <person name="Saffarian A."/>
        </authorList>
    </citation>
    <scope>NUCLEOTIDE SEQUENCE [LARGE SCALE GENOMIC DNA]</scope>
    <source>
        <strain evidence="1 2">CM13</strain>
    </source>
</reference>
<dbReference type="EMBL" id="CP017420">
    <property type="protein sequence ID" value="AOU99901.1"/>
    <property type="molecule type" value="Genomic_DNA"/>
</dbReference>
<dbReference type="InterPro" id="IPR004195">
    <property type="entry name" value="Head_decoration_D"/>
</dbReference>
<dbReference type="Proteomes" id="UP000095607">
    <property type="component" value="Chromosome"/>
</dbReference>
<sequence length="121" mass="12168">MTTFTEGPGAASYLISESNGTRSREVVTLLAGNKLLPGTVLGRIAASDKYTQVNPAASDGSEKAAAVLFSAVDATDADHAAVVTARDAEVAAAALILPATATTPQKTAVLDQLASIGIVAR</sequence>
<evidence type="ECO:0008006" key="3">
    <source>
        <dbReference type="Google" id="ProtNLM"/>
    </source>
</evidence>
<proteinExistence type="predicted"/>
<accession>A0ABM6DY60</accession>
<gene>
    <name evidence="1" type="ORF">BI380_00290</name>
</gene>
<keyword evidence="2" id="KW-1185">Reference proteome</keyword>
<dbReference type="Gene3D" id="2.40.300.10">
    <property type="entry name" value="Head decoration protein D"/>
    <property type="match status" value="1"/>
</dbReference>
<evidence type="ECO:0000313" key="2">
    <source>
        <dbReference type="Proteomes" id="UP000095607"/>
    </source>
</evidence>
<evidence type="ECO:0000313" key="1">
    <source>
        <dbReference type="EMBL" id="AOU99901.1"/>
    </source>
</evidence>
<dbReference type="Pfam" id="PF02924">
    <property type="entry name" value="HDPD"/>
    <property type="match status" value="1"/>
</dbReference>
<protein>
    <recommendedName>
        <fullName evidence="3">Head decoration protein</fullName>
    </recommendedName>
</protein>
<dbReference type="RefSeq" id="WP_046238269.1">
    <property type="nucleotide sequence ID" value="NZ_CBCSDN010000041.1"/>
</dbReference>
<name>A0ABM6DY60_9BURK</name>